<protein>
    <submittedName>
        <fullName evidence="1">Uncharacterized protein</fullName>
    </submittedName>
</protein>
<reference evidence="1" key="1">
    <citation type="submission" date="2022-08" db="EMBL/GenBank/DDBJ databases">
        <title>Molecular epidemiological analysis of five strains of VanD-type vancomycin-resistant Enterococcus faecalis.</title>
        <authorList>
            <person name="Mimura K."/>
            <person name="Hashimoto Y."/>
            <person name="Tomita H."/>
        </authorList>
    </citation>
    <scope>NUCLEOTIDE SEQUENCE</scope>
    <source>
        <strain evidence="1">SVR2332</strain>
    </source>
</reference>
<name>A0AC59HSP6_ENTFL</name>
<accession>A0AC59HSP6</accession>
<dbReference type="EMBL" id="AP026729">
    <property type="protein sequence ID" value="BDQ62673.1"/>
    <property type="molecule type" value="Genomic_DNA"/>
</dbReference>
<sequence length="97" mass="10678">MIAFTKNNLVVVFSTFIVFLAFDLFRPAVTTYLSKHAGDQQGTINGLNSTFTSFGNILGPMAAGALFDINHFFPYYVSAVILLGTGFLSLFLNRNKM</sequence>
<organism evidence="1 2">
    <name type="scientific">Enterococcus faecalis</name>
    <name type="common">Streptococcus faecalis</name>
    <dbReference type="NCBI Taxonomy" id="1351"/>
    <lineage>
        <taxon>Bacteria</taxon>
        <taxon>Bacillati</taxon>
        <taxon>Bacillota</taxon>
        <taxon>Bacilli</taxon>
        <taxon>Lactobacillales</taxon>
        <taxon>Enterococcaceae</taxon>
        <taxon>Enterococcus</taxon>
    </lineage>
</organism>
<evidence type="ECO:0000313" key="1">
    <source>
        <dbReference type="EMBL" id="BDQ62673.1"/>
    </source>
</evidence>
<gene>
    <name evidence="1" type="ORF">EfsSVR2332_27510</name>
</gene>
<dbReference type="Proteomes" id="UP001317613">
    <property type="component" value="Chromosome"/>
</dbReference>
<evidence type="ECO:0000313" key="2">
    <source>
        <dbReference type="Proteomes" id="UP001317613"/>
    </source>
</evidence>
<proteinExistence type="predicted"/>